<reference evidence="2" key="2">
    <citation type="submission" date="2020-05" db="UniProtKB">
        <authorList>
            <consortium name="EnsemblMetazoa"/>
        </authorList>
    </citation>
    <scope>IDENTIFICATION</scope>
    <source>
        <strain evidence="2">maculatus3</strain>
    </source>
</reference>
<evidence type="ECO:0000313" key="2">
    <source>
        <dbReference type="EnsemblMetazoa" id="AMAM022730-PA"/>
    </source>
</evidence>
<feature type="compositionally biased region" description="Basic and acidic residues" evidence="1">
    <location>
        <begin position="1"/>
        <end position="13"/>
    </location>
</feature>
<evidence type="ECO:0000256" key="1">
    <source>
        <dbReference type="SAM" id="MobiDB-lite"/>
    </source>
</evidence>
<dbReference type="AlphaFoldDB" id="A0A182TA56"/>
<keyword evidence="3" id="KW-1185">Reference proteome</keyword>
<organism evidence="2 3">
    <name type="scientific">Anopheles maculatus</name>
    <dbReference type="NCBI Taxonomy" id="74869"/>
    <lineage>
        <taxon>Eukaryota</taxon>
        <taxon>Metazoa</taxon>
        <taxon>Ecdysozoa</taxon>
        <taxon>Arthropoda</taxon>
        <taxon>Hexapoda</taxon>
        <taxon>Insecta</taxon>
        <taxon>Pterygota</taxon>
        <taxon>Neoptera</taxon>
        <taxon>Endopterygota</taxon>
        <taxon>Diptera</taxon>
        <taxon>Nematocera</taxon>
        <taxon>Culicoidea</taxon>
        <taxon>Culicidae</taxon>
        <taxon>Anophelinae</taxon>
        <taxon>Anopheles</taxon>
        <taxon>Anopheles maculatus group</taxon>
    </lineage>
</organism>
<protein>
    <submittedName>
        <fullName evidence="2">Uncharacterized protein</fullName>
    </submittedName>
</protein>
<evidence type="ECO:0000313" key="3">
    <source>
        <dbReference type="Proteomes" id="UP000075901"/>
    </source>
</evidence>
<reference evidence="3" key="1">
    <citation type="submission" date="2013-09" db="EMBL/GenBank/DDBJ databases">
        <title>The Genome Sequence of Anopheles maculatus species B.</title>
        <authorList>
            <consortium name="The Broad Institute Genomics Platform"/>
            <person name="Neafsey D.E."/>
            <person name="Besansky N."/>
            <person name="Howell P."/>
            <person name="Walton C."/>
            <person name="Young S.K."/>
            <person name="Zeng Q."/>
            <person name="Gargeya S."/>
            <person name="Fitzgerald M."/>
            <person name="Haas B."/>
            <person name="Abouelleil A."/>
            <person name="Allen A.W."/>
            <person name="Alvarado L."/>
            <person name="Arachchi H.M."/>
            <person name="Berlin A.M."/>
            <person name="Chapman S.B."/>
            <person name="Gainer-Dewar J."/>
            <person name="Goldberg J."/>
            <person name="Griggs A."/>
            <person name="Gujja S."/>
            <person name="Hansen M."/>
            <person name="Howarth C."/>
            <person name="Imamovic A."/>
            <person name="Ireland A."/>
            <person name="Larimer J."/>
            <person name="McCowan C."/>
            <person name="Murphy C."/>
            <person name="Pearson M."/>
            <person name="Poon T.W."/>
            <person name="Priest M."/>
            <person name="Roberts A."/>
            <person name="Saif S."/>
            <person name="Shea T."/>
            <person name="Sisk P."/>
            <person name="Sykes S."/>
            <person name="Wortman J."/>
            <person name="Nusbaum C."/>
            <person name="Birren B."/>
        </authorList>
    </citation>
    <scope>NUCLEOTIDE SEQUENCE [LARGE SCALE GENOMIC DNA]</scope>
    <source>
        <strain evidence="3">maculatus3</strain>
    </source>
</reference>
<name>A0A182TA56_9DIPT</name>
<dbReference type="Proteomes" id="UP000075901">
    <property type="component" value="Unassembled WGS sequence"/>
</dbReference>
<feature type="region of interest" description="Disordered" evidence="1">
    <location>
        <begin position="1"/>
        <end position="32"/>
    </location>
</feature>
<dbReference type="VEuPathDB" id="VectorBase:AMAM022730"/>
<proteinExistence type="predicted"/>
<dbReference type="EnsemblMetazoa" id="AMAM022730-RA">
    <property type="protein sequence ID" value="AMAM022730-PA"/>
    <property type="gene ID" value="AMAM022730"/>
</dbReference>
<sequence length="126" mass="13908">MQHDDMGNADHDMSVGGIGGGDTSSGGTISPATARTMRLERFALALAHSQEELKRVMVEPPQPRSLLQLNLKRELSYGRLPTRLISNMPLIETANESMIIINNSPFALTDRRFGILHHCTMSDSYV</sequence>
<accession>A0A182TA56</accession>